<keyword evidence="1" id="KW-1185">Reference proteome</keyword>
<reference evidence="2" key="1">
    <citation type="submission" date="2025-08" db="UniProtKB">
        <authorList>
            <consortium name="RefSeq"/>
        </authorList>
    </citation>
    <scope>IDENTIFICATION</scope>
    <source>
        <tissue evidence="2">Liver</tissue>
    </source>
</reference>
<evidence type="ECO:0000313" key="1">
    <source>
        <dbReference type="Proteomes" id="UP000886700"/>
    </source>
</evidence>
<evidence type="ECO:0000313" key="2">
    <source>
        <dbReference type="RefSeq" id="XP_040599332.1"/>
    </source>
</evidence>
<dbReference type="RefSeq" id="XP_040599332.1">
    <property type="nucleotide sequence ID" value="XM_040743398.1"/>
</dbReference>
<dbReference type="Proteomes" id="UP000886700">
    <property type="component" value="Unplaced"/>
</dbReference>
<organism evidence="1 2">
    <name type="scientific">Mesocricetus auratus</name>
    <name type="common">Golden hamster</name>
    <dbReference type="NCBI Taxonomy" id="10036"/>
    <lineage>
        <taxon>Eukaryota</taxon>
        <taxon>Metazoa</taxon>
        <taxon>Chordata</taxon>
        <taxon>Craniata</taxon>
        <taxon>Vertebrata</taxon>
        <taxon>Euteleostomi</taxon>
        <taxon>Mammalia</taxon>
        <taxon>Eutheria</taxon>
        <taxon>Euarchontoglires</taxon>
        <taxon>Glires</taxon>
        <taxon>Rodentia</taxon>
        <taxon>Myomorpha</taxon>
        <taxon>Muroidea</taxon>
        <taxon>Cricetidae</taxon>
        <taxon>Cricetinae</taxon>
        <taxon>Mesocricetus</taxon>
    </lineage>
</organism>
<protein>
    <submittedName>
        <fullName evidence="2">Uncharacterized protein LOC121139541</fullName>
    </submittedName>
</protein>
<proteinExistence type="predicted"/>
<gene>
    <name evidence="2" type="primary">LOC121139541</name>
</gene>
<sequence>MAATLMDPSSCSYLQEIKPVYIPAGKGRAPEEAPLFSEELFAVNGSWLSQLGEQKPFLSGTVLRVLQELCTQPKRATFPVDEDSSLAKDTGVAVPSCWNCASSEGTDAFCIPGSTLVPLPYQLAEHTAHSSDGAACSDKRKCFLSAYCSSFPSNHSLSILPQRAQKFVQPLLFVPYFTALGSVSCVAGSPSCDFAEWSCDLSSFTDFAGHTRHWNIQSSCLSDLKVPSCFPLPSPGSFPTFPAESEVKVEDAARPHALLPCEKLDDSELRHCDVSFLDPSYFQNHRLETGKGQRERSVTVTATSQWILRPGLHQAPPPPLLPPVALGLFPRKPDSLAHLEKGD</sequence>
<name>A0ABM2X915_MESAU</name>
<dbReference type="GeneID" id="121139541"/>
<accession>A0ABM2X915</accession>